<dbReference type="EMBL" id="CVRB01000001">
    <property type="protein sequence ID" value="CRK80893.1"/>
    <property type="molecule type" value="Genomic_DNA"/>
</dbReference>
<evidence type="ECO:0000313" key="5">
    <source>
        <dbReference type="Proteomes" id="UP000199087"/>
    </source>
</evidence>
<dbReference type="STRING" id="1499688.BN000_00784"/>
<dbReference type="OrthoDB" id="9790355at2"/>
<dbReference type="Pfam" id="PF00571">
    <property type="entry name" value="CBS"/>
    <property type="match status" value="2"/>
</dbReference>
<dbReference type="InterPro" id="IPR046342">
    <property type="entry name" value="CBS_dom_sf"/>
</dbReference>
<evidence type="ECO:0000259" key="3">
    <source>
        <dbReference type="PROSITE" id="PS51371"/>
    </source>
</evidence>
<dbReference type="AlphaFoldDB" id="A0A0U1NS55"/>
<feature type="domain" description="CBS" evidence="3">
    <location>
        <begin position="7"/>
        <end position="66"/>
    </location>
</feature>
<dbReference type="SUPFAM" id="SSF54631">
    <property type="entry name" value="CBS-domain pair"/>
    <property type="match status" value="1"/>
</dbReference>
<evidence type="ECO:0000256" key="1">
    <source>
        <dbReference type="ARBA" id="ARBA00023122"/>
    </source>
</evidence>
<dbReference type="PROSITE" id="PS51371">
    <property type="entry name" value="CBS"/>
    <property type="match status" value="2"/>
</dbReference>
<dbReference type="SMART" id="SM00116">
    <property type="entry name" value="CBS"/>
    <property type="match status" value="2"/>
</dbReference>
<proteinExistence type="predicted"/>
<dbReference type="InterPro" id="IPR000644">
    <property type="entry name" value="CBS_dom"/>
</dbReference>
<accession>A0A0U1NS55</accession>
<keyword evidence="1 2" id="KW-0129">CBS domain</keyword>
<evidence type="ECO:0000256" key="2">
    <source>
        <dbReference type="PROSITE-ProRule" id="PRU00703"/>
    </source>
</evidence>
<dbReference type="PANTHER" id="PTHR43080">
    <property type="entry name" value="CBS DOMAIN-CONTAINING PROTEIN CBSX3, MITOCHONDRIAL"/>
    <property type="match status" value="1"/>
</dbReference>
<dbReference type="CDD" id="cd04586">
    <property type="entry name" value="CBS_pair_BON_assoc"/>
    <property type="match status" value="1"/>
</dbReference>
<dbReference type="Gene3D" id="3.10.580.10">
    <property type="entry name" value="CBS-domain"/>
    <property type="match status" value="1"/>
</dbReference>
<name>A0A0U1NS55_9BACI</name>
<keyword evidence="5" id="KW-1185">Reference proteome</keyword>
<dbReference type="Proteomes" id="UP000199087">
    <property type="component" value="Unassembled WGS sequence"/>
</dbReference>
<organism evidence="4 5">
    <name type="scientific">Neobacillus massiliamazoniensis</name>
    <dbReference type="NCBI Taxonomy" id="1499688"/>
    <lineage>
        <taxon>Bacteria</taxon>
        <taxon>Bacillati</taxon>
        <taxon>Bacillota</taxon>
        <taxon>Bacilli</taxon>
        <taxon>Bacillales</taxon>
        <taxon>Bacillaceae</taxon>
        <taxon>Neobacillus</taxon>
    </lineage>
</organism>
<dbReference type="InterPro" id="IPR051257">
    <property type="entry name" value="Diverse_CBS-Domain"/>
</dbReference>
<protein>
    <submittedName>
        <fullName evidence="4">CBS domain containing membrane protein</fullName>
    </submittedName>
</protein>
<evidence type="ECO:0000313" key="4">
    <source>
        <dbReference type="EMBL" id="CRK80893.1"/>
    </source>
</evidence>
<sequence>MKVKDFMIKEVITVLPEASIKEVMKTFVEKKIGGVPIVDSGGKLLGIVTDGDILRAIKPVDQHIQNYFTYSILIEEINLESRMSEMKNLSIIKIAKTRNIVTIHPEDELKKVVQLLSKHHFKKLPVVDDENRVVGVLSRGDVIRKIQMTILEGWE</sequence>
<gene>
    <name evidence="4" type="ORF">BN000_00784</name>
</gene>
<feature type="domain" description="CBS" evidence="3">
    <location>
        <begin position="96"/>
        <end position="155"/>
    </location>
</feature>
<dbReference type="RefSeq" id="WP_090631079.1">
    <property type="nucleotide sequence ID" value="NZ_CVRB01000001.1"/>
</dbReference>
<reference evidence="5" key="1">
    <citation type="submission" date="2015-05" db="EMBL/GenBank/DDBJ databases">
        <authorList>
            <person name="Urmite Genomes"/>
        </authorList>
    </citation>
    <scope>NUCLEOTIDE SEQUENCE [LARGE SCALE GENOMIC DNA]</scope>
    <source>
        <strain evidence="5">LF1</strain>
    </source>
</reference>
<dbReference type="PANTHER" id="PTHR43080:SF2">
    <property type="entry name" value="CBS DOMAIN-CONTAINING PROTEIN"/>
    <property type="match status" value="1"/>
</dbReference>